<dbReference type="PANTHER" id="PTHR12259">
    <property type="entry name" value="RGS-GAIP INTERACTING PROTEIN GIPC"/>
    <property type="match status" value="1"/>
</dbReference>
<dbReference type="EMBL" id="DS985249">
    <property type="protein sequence ID" value="EDV22527.1"/>
    <property type="molecule type" value="Genomic_DNA"/>
</dbReference>
<dbReference type="RefSeq" id="XP_002115071.1">
    <property type="nucleotide sequence ID" value="XM_002115035.1"/>
</dbReference>
<dbReference type="HOGENOM" id="CLU_044527_1_0_1"/>
<feature type="domain" description="PDZ" evidence="3">
    <location>
        <begin position="148"/>
        <end position="215"/>
    </location>
</feature>
<name>B3S3U7_TRIAD</name>
<dbReference type="Pfam" id="PF25082">
    <property type="entry name" value="GIPC1_GH2"/>
    <property type="match status" value="1"/>
</dbReference>
<dbReference type="InterPro" id="IPR001478">
    <property type="entry name" value="PDZ"/>
</dbReference>
<dbReference type="CDD" id="cd21180">
    <property type="entry name" value="GH2_GIPC"/>
    <property type="match status" value="1"/>
</dbReference>
<dbReference type="FunFam" id="2.30.42.10:FF:000097">
    <property type="entry name" value="PDZ domain-containing protein GIPC1 isoform 1"/>
    <property type="match status" value="1"/>
</dbReference>
<dbReference type="GeneID" id="6756104"/>
<evidence type="ECO:0000259" key="3">
    <source>
        <dbReference type="PROSITE" id="PS50106"/>
    </source>
</evidence>
<dbReference type="OMA" id="EVKVICV"/>
<dbReference type="PROSITE" id="PS50106">
    <property type="entry name" value="PDZ"/>
    <property type="match status" value="1"/>
</dbReference>
<evidence type="ECO:0000256" key="2">
    <source>
        <dbReference type="SAM" id="MobiDB-lite"/>
    </source>
</evidence>
<feature type="region of interest" description="Disordered" evidence="2">
    <location>
        <begin position="1"/>
        <end position="55"/>
    </location>
</feature>
<keyword evidence="5" id="KW-1185">Reference proteome</keyword>
<dbReference type="CDD" id="cd06707">
    <property type="entry name" value="PDZ_GIPC"/>
    <property type="match status" value="1"/>
</dbReference>
<dbReference type="SMART" id="SM00228">
    <property type="entry name" value="PDZ"/>
    <property type="match status" value="1"/>
</dbReference>
<dbReference type="PhylomeDB" id="B3S3U7"/>
<dbReference type="Proteomes" id="UP000009022">
    <property type="component" value="Unassembled WGS sequence"/>
</dbReference>
<reference evidence="4 5" key="1">
    <citation type="journal article" date="2008" name="Nature">
        <title>The Trichoplax genome and the nature of placozoans.</title>
        <authorList>
            <person name="Srivastava M."/>
            <person name="Begovic E."/>
            <person name="Chapman J."/>
            <person name="Putnam N.H."/>
            <person name="Hellsten U."/>
            <person name="Kawashima T."/>
            <person name="Kuo A."/>
            <person name="Mitros T."/>
            <person name="Salamov A."/>
            <person name="Carpenter M.L."/>
            <person name="Signorovitch A.Y."/>
            <person name="Moreno M.A."/>
            <person name="Kamm K."/>
            <person name="Grimwood J."/>
            <person name="Schmutz J."/>
            <person name="Shapiro H."/>
            <person name="Grigoriev I.V."/>
            <person name="Buss L.W."/>
            <person name="Schierwater B."/>
            <person name="Dellaporta S.L."/>
            <person name="Rokhsar D.S."/>
        </authorList>
    </citation>
    <scope>NUCLEOTIDE SEQUENCE [LARGE SCALE GENOMIC DNA]</scope>
    <source>
        <strain evidence="4 5">Grell-BS-1999</strain>
    </source>
</reference>
<dbReference type="InterPro" id="IPR017379">
    <property type="entry name" value="GIPC1/2/3"/>
</dbReference>
<dbReference type="FunCoup" id="B3S3U7">
    <property type="interactions" value="1400"/>
</dbReference>
<comment type="similarity">
    <text evidence="1">Belongs to the GIPC family.</text>
</comment>
<accession>B3S3U7</accession>
<organism evidence="4 5">
    <name type="scientific">Trichoplax adhaerens</name>
    <name type="common">Trichoplax reptans</name>
    <dbReference type="NCBI Taxonomy" id="10228"/>
    <lineage>
        <taxon>Eukaryota</taxon>
        <taxon>Metazoa</taxon>
        <taxon>Placozoa</taxon>
        <taxon>Uniplacotomia</taxon>
        <taxon>Trichoplacea</taxon>
        <taxon>Trichoplacidae</taxon>
        <taxon>Trichoplax</taxon>
    </lineage>
</organism>
<dbReference type="STRING" id="10228.B3S3U7"/>
<dbReference type="InterPro" id="IPR055349">
    <property type="entry name" value="GH2_GIPC"/>
</dbReference>
<evidence type="ECO:0000313" key="4">
    <source>
        <dbReference type="EMBL" id="EDV22527.1"/>
    </source>
</evidence>
<dbReference type="SUPFAM" id="SSF50156">
    <property type="entry name" value="PDZ domain-like"/>
    <property type="match status" value="1"/>
</dbReference>
<dbReference type="AlphaFoldDB" id="B3S3U7"/>
<dbReference type="Gene3D" id="2.30.42.10">
    <property type="match status" value="1"/>
</dbReference>
<protein>
    <recommendedName>
        <fullName evidence="3">PDZ domain-containing protein</fullName>
    </recommendedName>
</protein>
<feature type="compositionally biased region" description="Polar residues" evidence="2">
    <location>
        <begin position="1"/>
        <end position="41"/>
    </location>
</feature>
<gene>
    <name evidence="4" type="ORF">TRIADDRAFT_28602</name>
</gene>
<evidence type="ECO:0000313" key="5">
    <source>
        <dbReference type="Proteomes" id="UP000009022"/>
    </source>
</evidence>
<evidence type="ECO:0000256" key="1">
    <source>
        <dbReference type="ARBA" id="ARBA00009011"/>
    </source>
</evidence>
<sequence>MPFFRKSQSADLNIPKSATQESQRPSSDDYGSNRSATSSGHSHGPLTRDSQDCHDRRERDLAARLAVGKRPKLVFSTQLAHGSGIGKVEGFTSVRELYNKIAASHGIDRKDILYCTLNTAKVDMESLLGGQIGLEDTIYVHVKGNYKRISFLKASPAIGLTITDNGDGMAFIKKIKEGSLAHAAGSISPGDHIQRINGESMIGKRHYDVARCLKDLHIGLEFTLELIEPKRGLGAVAPRGSSGAGQSAKNVTSGKATLRLKAQGPPVVEHVIEENSWETVAIIKIDDILEEFMGIRDQQLADTIVMLGKDKTNPSEFATALDEDIYLKMFDFPDHIIFDMWAALGDAKSGRLKSNRNH</sequence>
<dbReference type="InterPro" id="IPR036034">
    <property type="entry name" value="PDZ_sf"/>
</dbReference>
<dbReference type="InterPro" id="IPR056814">
    <property type="entry name" value="GIPC1-3_GH1"/>
</dbReference>
<dbReference type="OrthoDB" id="6509831at2759"/>
<dbReference type="Pfam" id="PF25083">
    <property type="entry name" value="GIPC1_GH1"/>
    <property type="match status" value="1"/>
</dbReference>
<dbReference type="PANTHER" id="PTHR12259:SF1">
    <property type="entry name" value="GH21964P"/>
    <property type="match status" value="1"/>
</dbReference>
<dbReference type="KEGG" id="tad:TRIADDRAFT_28602"/>
<dbReference type="Pfam" id="PF00595">
    <property type="entry name" value="PDZ"/>
    <property type="match status" value="1"/>
</dbReference>
<dbReference type="eggNOG" id="KOG3938">
    <property type="taxonomic scope" value="Eukaryota"/>
</dbReference>
<dbReference type="InParanoid" id="B3S3U7"/>
<dbReference type="CTD" id="6756104"/>
<proteinExistence type="inferred from homology"/>